<evidence type="ECO:0000313" key="7">
    <source>
        <dbReference type="Proteomes" id="UP000095283"/>
    </source>
</evidence>
<dbReference type="Pfam" id="PF00052">
    <property type="entry name" value="Laminin_B"/>
    <property type="match status" value="1"/>
</dbReference>
<accession>A0A1I7X384</accession>
<keyword evidence="5" id="KW-1133">Transmembrane helix</keyword>
<keyword evidence="5" id="KW-0472">Membrane</keyword>
<feature type="transmembrane region" description="Helical" evidence="5">
    <location>
        <begin position="248"/>
        <end position="272"/>
    </location>
</feature>
<keyword evidence="1" id="KW-0732">Signal</keyword>
<keyword evidence="2" id="KW-0677">Repeat</keyword>
<keyword evidence="3" id="KW-1015">Disulfide bond</keyword>
<dbReference type="SMART" id="SM00281">
    <property type="entry name" value="LamB"/>
    <property type="match status" value="1"/>
</dbReference>
<reference evidence="8" key="1">
    <citation type="submission" date="2016-11" db="UniProtKB">
        <authorList>
            <consortium name="WormBaseParasite"/>
        </authorList>
    </citation>
    <scope>IDENTIFICATION</scope>
</reference>
<feature type="transmembrane region" description="Helical" evidence="5">
    <location>
        <begin position="64"/>
        <end position="86"/>
    </location>
</feature>
<organism evidence="7 8">
    <name type="scientific">Heterorhabditis bacteriophora</name>
    <name type="common">Entomopathogenic nematode worm</name>
    <dbReference type="NCBI Taxonomy" id="37862"/>
    <lineage>
        <taxon>Eukaryota</taxon>
        <taxon>Metazoa</taxon>
        <taxon>Ecdysozoa</taxon>
        <taxon>Nematoda</taxon>
        <taxon>Chromadorea</taxon>
        <taxon>Rhabditida</taxon>
        <taxon>Rhabditina</taxon>
        <taxon>Rhabditomorpha</taxon>
        <taxon>Strongyloidea</taxon>
        <taxon>Heterorhabditidae</taxon>
        <taxon>Heterorhabditis</taxon>
    </lineage>
</organism>
<keyword evidence="7" id="KW-1185">Reference proteome</keyword>
<dbReference type="CDD" id="cd00054">
    <property type="entry name" value="EGF_CA"/>
    <property type="match status" value="1"/>
</dbReference>
<evidence type="ECO:0000256" key="4">
    <source>
        <dbReference type="ARBA" id="ARBA00023180"/>
    </source>
</evidence>
<dbReference type="WBParaSite" id="Hba_12047">
    <property type="protein sequence ID" value="Hba_12047"/>
    <property type="gene ID" value="Hba_12047"/>
</dbReference>
<keyword evidence="5" id="KW-0812">Transmembrane</keyword>
<dbReference type="PROSITE" id="PS51115">
    <property type="entry name" value="LAMININ_IVA"/>
    <property type="match status" value="1"/>
</dbReference>
<dbReference type="AlphaFoldDB" id="A0A1I7X384"/>
<evidence type="ECO:0000256" key="1">
    <source>
        <dbReference type="ARBA" id="ARBA00022729"/>
    </source>
</evidence>
<evidence type="ECO:0000256" key="5">
    <source>
        <dbReference type="SAM" id="Phobius"/>
    </source>
</evidence>
<keyword evidence="4" id="KW-0325">Glycoprotein</keyword>
<dbReference type="Proteomes" id="UP000095283">
    <property type="component" value="Unplaced"/>
</dbReference>
<evidence type="ECO:0000256" key="2">
    <source>
        <dbReference type="ARBA" id="ARBA00022737"/>
    </source>
</evidence>
<proteinExistence type="predicted"/>
<feature type="domain" description="Laminin IV type A" evidence="6">
    <location>
        <begin position="1"/>
        <end position="210"/>
    </location>
</feature>
<name>A0A1I7X384_HETBA</name>
<dbReference type="InterPro" id="IPR000034">
    <property type="entry name" value="Laminin_IV"/>
</dbReference>
<evidence type="ECO:0000259" key="6">
    <source>
        <dbReference type="PROSITE" id="PS51115"/>
    </source>
</evidence>
<protein>
    <submittedName>
        <fullName evidence="8">Laminin IV type A domain-containing protein</fullName>
    </submittedName>
</protein>
<sequence>MDYDIIGTIIELINRLCTYHHKPGYFIKFQETPANFNSYPTDATPLYWQLPRAMLGDRTTSYNGFIRFKVLYIYLLFFISSSLLIWNEDNRRSLHGVRPDQQYFRYFPQLILVGNNRIELEHIPQDISESGKYKIRLHESEWRSRHFPEVAVTRKLLMIALQNLQGIYIRGTYNYPARGDAITISEVRLIFRTFSNIANYLFLTSLGKEYDTCIAANHGRGYVCNSCKPGYTGQYCEGLVLVKFKTDIFCLMNLAVLINILNIIYIYIYIYIERERERNSCDQGCHMPLMITVDELEITLARQNFSSLRPIPWKRLKRIDNSTNHLKFIYIYIYINFSHFFQNFDFISIVYKCKVSLFMKSLEVSSNLDGTGEMGDIVKNGKYAKEAFGVIEEARFQMERINKSSTSLKQFENIAENLILDTQLIYANVFNTTQFLKHFHMFGGSSVGGVTLDAWSVEAEAHYNATVERGEYIEKRHNRAEHEHKSALLSFFFLSFYS</sequence>
<evidence type="ECO:0000313" key="8">
    <source>
        <dbReference type="WBParaSite" id="Hba_12047"/>
    </source>
</evidence>
<evidence type="ECO:0000256" key="3">
    <source>
        <dbReference type="ARBA" id="ARBA00023157"/>
    </source>
</evidence>